<accession>C7H227</accession>
<dbReference type="Proteomes" id="UP000004619">
    <property type="component" value="Unassembled WGS sequence"/>
</dbReference>
<protein>
    <submittedName>
        <fullName evidence="1">Uncharacterized protein</fullName>
    </submittedName>
</protein>
<evidence type="ECO:0000313" key="2">
    <source>
        <dbReference type="Proteomes" id="UP000004619"/>
    </source>
</evidence>
<keyword evidence="2" id="KW-1185">Reference proteome</keyword>
<dbReference type="HOGENOM" id="CLU_2953662_0_0_9"/>
<name>C7H227_FAED2</name>
<sequence>MALKYNTTSPAFCQHFFASFLSFFYISQKECASGQGLRHRLNAAFLIYIISAENPRQSI</sequence>
<organism evidence="1 2">
    <name type="scientific">Faecalibacterium duncaniae (strain DSM 17677 / JCM 31915 / A2-165)</name>
    <name type="common">Faecalibacterium prausnitzii</name>
    <dbReference type="NCBI Taxonomy" id="411483"/>
    <lineage>
        <taxon>Bacteria</taxon>
        <taxon>Bacillati</taxon>
        <taxon>Bacillota</taxon>
        <taxon>Clostridia</taxon>
        <taxon>Eubacteriales</taxon>
        <taxon>Oscillospiraceae</taxon>
        <taxon>Faecalibacterium</taxon>
    </lineage>
</organism>
<reference evidence="1" key="1">
    <citation type="submission" date="2009-08" db="EMBL/GenBank/DDBJ databases">
        <authorList>
            <person name="Weinstock G."/>
            <person name="Sodergren E."/>
            <person name="Clifton S."/>
            <person name="Fulton L."/>
            <person name="Fulton B."/>
            <person name="Courtney L."/>
            <person name="Fronick C."/>
            <person name="Harrison M."/>
            <person name="Strong C."/>
            <person name="Farmer C."/>
            <person name="Delahaunty K."/>
            <person name="Markovic C."/>
            <person name="Hall O."/>
            <person name="Minx P."/>
            <person name="Tomlinson C."/>
            <person name="Mitreva M."/>
            <person name="Nelson J."/>
            <person name="Hou S."/>
            <person name="Wollam A."/>
            <person name="Pepin K.H."/>
            <person name="Johnson M."/>
            <person name="Bhonagiri V."/>
            <person name="Nash W.E."/>
            <person name="Warren W."/>
            <person name="Chinwalla A."/>
            <person name="Mardis E.R."/>
            <person name="Wilson R.K."/>
        </authorList>
    </citation>
    <scope>NUCLEOTIDE SEQUENCE [LARGE SCALE GENOMIC DNA]</scope>
    <source>
        <strain evidence="1">A2-165</strain>
    </source>
</reference>
<evidence type="ECO:0000313" key="1">
    <source>
        <dbReference type="EMBL" id="EEU98003.1"/>
    </source>
</evidence>
<proteinExistence type="predicted"/>
<comment type="caution">
    <text evidence="1">The sequence shown here is derived from an EMBL/GenBank/DDBJ whole genome shotgun (WGS) entry which is preliminary data.</text>
</comment>
<dbReference type="AlphaFoldDB" id="C7H227"/>
<gene>
    <name evidence="1" type="ORF">FAEPRAA2165_00321</name>
</gene>
<dbReference type="EMBL" id="ACOP02000007">
    <property type="protein sequence ID" value="EEU98003.1"/>
    <property type="molecule type" value="Genomic_DNA"/>
</dbReference>